<keyword evidence="4 7" id="KW-1133">Transmembrane helix</keyword>
<protein>
    <submittedName>
        <fullName evidence="9">Putative flippase GtrA (Transmembrane translocase of bactoprenol-linked glucose)</fullName>
    </submittedName>
</protein>
<feature type="transmembrane region" description="Helical" evidence="7">
    <location>
        <begin position="111"/>
        <end position="129"/>
    </location>
</feature>
<dbReference type="PANTHER" id="PTHR38459:SF1">
    <property type="entry name" value="PROPHAGE BACTOPRENOL-LINKED GLUCOSE TRANSLOCASE HOMOLOG"/>
    <property type="match status" value="1"/>
</dbReference>
<evidence type="ECO:0000256" key="2">
    <source>
        <dbReference type="ARBA" id="ARBA00009399"/>
    </source>
</evidence>
<evidence type="ECO:0000313" key="10">
    <source>
        <dbReference type="Proteomes" id="UP000199103"/>
    </source>
</evidence>
<dbReference type="GO" id="GO:0000271">
    <property type="term" value="P:polysaccharide biosynthetic process"/>
    <property type="evidence" value="ECO:0007669"/>
    <property type="project" value="InterPro"/>
</dbReference>
<evidence type="ECO:0000256" key="6">
    <source>
        <dbReference type="SAM" id="MobiDB-lite"/>
    </source>
</evidence>
<comment type="subcellular location">
    <subcellularLocation>
        <location evidence="1">Membrane</location>
        <topology evidence="1">Multi-pass membrane protein</topology>
    </subcellularLocation>
</comment>
<evidence type="ECO:0000256" key="3">
    <source>
        <dbReference type="ARBA" id="ARBA00022692"/>
    </source>
</evidence>
<evidence type="ECO:0000313" key="9">
    <source>
        <dbReference type="EMBL" id="SDS75246.1"/>
    </source>
</evidence>
<feature type="region of interest" description="Disordered" evidence="6">
    <location>
        <begin position="1"/>
        <end position="20"/>
    </location>
</feature>
<dbReference type="STRING" id="630515.SAMN04489812_2908"/>
<keyword evidence="5 7" id="KW-0472">Membrane</keyword>
<keyword evidence="10" id="KW-1185">Reference proteome</keyword>
<sequence>MLPQSDESSQQTSARRSPAETFRRVTTQLHALLPSFLSWIPVTWIGFAILGLTGFLIDLLVLAVLHGGLGVPYPISVTLGYAVASVVNFFLNRWLNFQAHGNIAKQSGKQLVVIVSNYLIWILGFSTVLEVLGVQYLVARVLSACVEGLYQYLMMRLWVFPRHEVREPPQLTAAPRALRSSQHEDSSSSQGS</sequence>
<dbReference type="PANTHER" id="PTHR38459">
    <property type="entry name" value="PROPHAGE BACTOPRENOL-LINKED GLUCOSE TRANSLOCASE HOMOLOG"/>
    <property type="match status" value="1"/>
</dbReference>
<reference evidence="9 10" key="1">
    <citation type="submission" date="2016-10" db="EMBL/GenBank/DDBJ databases">
        <authorList>
            <person name="de Groot N.N."/>
        </authorList>
    </citation>
    <scope>NUCLEOTIDE SEQUENCE [LARGE SCALE GENOMIC DNA]</scope>
    <source>
        <strain evidence="9 10">DSM 21800</strain>
    </source>
</reference>
<feature type="compositionally biased region" description="Polar residues" evidence="6">
    <location>
        <begin position="1"/>
        <end position="15"/>
    </location>
</feature>
<dbReference type="InterPro" id="IPR051401">
    <property type="entry name" value="GtrA_CellWall_Glycosyl"/>
</dbReference>
<dbReference type="InterPro" id="IPR007267">
    <property type="entry name" value="GtrA_DPMS_TM"/>
</dbReference>
<dbReference type="Pfam" id="PF04138">
    <property type="entry name" value="GtrA_DPMS_TM"/>
    <property type="match status" value="1"/>
</dbReference>
<evidence type="ECO:0000256" key="5">
    <source>
        <dbReference type="ARBA" id="ARBA00023136"/>
    </source>
</evidence>
<feature type="region of interest" description="Disordered" evidence="6">
    <location>
        <begin position="171"/>
        <end position="192"/>
    </location>
</feature>
<name>A0A1H1UT29_9ACTN</name>
<accession>A0A1H1UT29</accession>
<feature type="domain" description="GtrA/DPMS transmembrane" evidence="8">
    <location>
        <begin position="47"/>
        <end position="160"/>
    </location>
</feature>
<dbReference type="GO" id="GO:0005886">
    <property type="term" value="C:plasma membrane"/>
    <property type="evidence" value="ECO:0007669"/>
    <property type="project" value="TreeGrafter"/>
</dbReference>
<comment type="similarity">
    <text evidence="2">Belongs to the GtrA family.</text>
</comment>
<dbReference type="AlphaFoldDB" id="A0A1H1UT29"/>
<proteinExistence type="inferred from homology"/>
<keyword evidence="3 7" id="KW-0812">Transmembrane</keyword>
<dbReference type="Proteomes" id="UP000199103">
    <property type="component" value="Chromosome I"/>
</dbReference>
<feature type="transmembrane region" description="Helical" evidence="7">
    <location>
        <begin position="42"/>
        <end position="65"/>
    </location>
</feature>
<evidence type="ECO:0000256" key="4">
    <source>
        <dbReference type="ARBA" id="ARBA00022989"/>
    </source>
</evidence>
<evidence type="ECO:0000259" key="8">
    <source>
        <dbReference type="Pfam" id="PF04138"/>
    </source>
</evidence>
<gene>
    <name evidence="9" type="ORF">SAMN04489812_2908</name>
</gene>
<dbReference type="EMBL" id="LT629772">
    <property type="protein sequence ID" value="SDS75246.1"/>
    <property type="molecule type" value="Genomic_DNA"/>
</dbReference>
<feature type="transmembrane region" description="Helical" evidence="7">
    <location>
        <begin position="71"/>
        <end position="91"/>
    </location>
</feature>
<evidence type="ECO:0000256" key="7">
    <source>
        <dbReference type="SAM" id="Phobius"/>
    </source>
</evidence>
<evidence type="ECO:0000256" key="1">
    <source>
        <dbReference type="ARBA" id="ARBA00004141"/>
    </source>
</evidence>
<organism evidence="9 10">
    <name type="scientific">Microlunatus soli</name>
    <dbReference type="NCBI Taxonomy" id="630515"/>
    <lineage>
        <taxon>Bacteria</taxon>
        <taxon>Bacillati</taxon>
        <taxon>Actinomycetota</taxon>
        <taxon>Actinomycetes</taxon>
        <taxon>Propionibacteriales</taxon>
        <taxon>Propionibacteriaceae</taxon>
        <taxon>Microlunatus</taxon>
    </lineage>
</organism>